<comment type="caution">
    <text evidence="2">The sequence shown here is derived from an EMBL/GenBank/DDBJ whole genome shotgun (WGS) entry which is preliminary data.</text>
</comment>
<sequence>MIQPFKLGYVVLKVQDLPKVSEYYEFVMGCTLQEVSEDGSRYYSVGNEHYSIILKEARESELSTFSFQIEEDISLSEAQRILKQHGIESDLVTDHEHYLAEALRFQDVDGYTVELFHRMDSNKSGYKREGIAPIKLGHIALGSLHPERATKFYQEVLNFSFTDRIGDKATFLTCNTDHHVLNISNFGERMLHHIAFELIDSSHHVRSADCLAQKDIATFWGPARHTAGHNLASYHHDPEKNVIELYTDMDYYIKQLNMFEARPWHLDNPQIPKIWDHNCVWQTEFEKTILAGVLEKKQWKEEEKA</sequence>
<evidence type="ECO:0000313" key="2">
    <source>
        <dbReference type="EMBL" id="MFD0942951.1"/>
    </source>
</evidence>
<dbReference type="PANTHER" id="PTHR43279">
    <property type="entry name" value="CATECHOL-2,3-DIOXYGENASE"/>
    <property type="match status" value="1"/>
</dbReference>
<feature type="domain" description="VOC" evidence="1">
    <location>
        <begin position="6"/>
        <end position="118"/>
    </location>
</feature>
<dbReference type="Proteomes" id="UP001596976">
    <property type="component" value="Unassembled WGS sequence"/>
</dbReference>
<protein>
    <submittedName>
        <fullName evidence="2">VOC family protein</fullName>
    </submittedName>
</protein>
<dbReference type="RefSeq" id="WP_381010037.1">
    <property type="nucleotide sequence ID" value="NZ_JBHTJF010000017.1"/>
</dbReference>
<dbReference type="PROSITE" id="PS51819">
    <property type="entry name" value="VOC"/>
    <property type="match status" value="2"/>
</dbReference>
<organism evidence="2 3">
    <name type="scientific">Savagea faecisuis</name>
    <dbReference type="NCBI Taxonomy" id="1274803"/>
    <lineage>
        <taxon>Bacteria</taxon>
        <taxon>Bacillati</taxon>
        <taxon>Bacillota</taxon>
        <taxon>Bacilli</taxon>
        <taxon>Bacillales</taxon>
        <taxon>Caryophanaceae</taxon>
        <taxon>Savagea</taxon>
    </lineage>
</organism>
<dbReference type="Pfam" id="PF00903">
    <property type="entry name" value="Glyoxalase"/>
    <property type="match status" value="2"/>
</dbReference>
<dbReference type="PANTHER" id="PTHR43279:SF1">
    <property type="entry name" value="CATECHOL-2,3-DIOXYGENASE"/>
    <property type="match status" value="1"/>
</dbReference>
<dbReference type="InterPro" id="IPR029068">
    <property type="entry name" value="Glyas_Bleomycin-R_OHBP_Dase"/>
</dbReference>
<dbReference type="InterPro" id="IPR004360">
    <property type="entry name" value="Glyas_Fos-R_dOase_dom"/>
</dbReference>
<evidence type="ECO:0000259" key="1">
    <source>
        <dbReference type="PROSITE" id="PS51819"/>
    </source>
</evidence>
<dbReference type="Gene3D" id="3.10.180.10">
    <property type="entry name" value="2,3-Dihydroxybiphenyl 1,2-Dioxygenase, domain 1"/>
    <property type="match status" value="2"/>
</dbReference>
<name>A0ABW3GZU0_9BACL</name>
<feature type="domain" description="VOC" evidence="1">
    <location>
        <begin position="135"/>
        <end position="248"/>
    </location>
</feature>
<dbReference type="EMBL" id="JBHTJF010000017">
    <property type="protein sequence ID" value="MFD0942951.1"/>
    <property type="molecule type" value="Genomic_DNA"/>
</dbReference>
<proteinExistence type="predicted"/>
<keyword evidence="3" id="KW-1185">Reference proteome</keyword>
<dbReference type="InterPro" id="IPR037523">
    <property type="entry name" value="VOC_core"/>
</dbReference>
<gene>
    <name evidence="2" type="ORF">ACFQ0V_04110</name>
</gene>
<evidence type="ECO:0000313" key="3">
    <source>
        <dbReference type="Proteomes" id="UP001596976"/>
    </source>
</evidence>
<reference evidence="3" key="1">
    <citation type="journal article" date="2019" name="Int. J. Syst. Evol. Microbiol.">
        <title>The Global Catalogue of Microorganisms (GCM) 10K type strain sequencing project: providing services to taxonomists for standard genome sequencing and annotation.</title>
        <authorList>
            <consortium name="The Broad Institute Genomics Platform"/>
            <consortium name="The Broad Institute Genome Sequencing Center for Infectious Disease"/>
            <person name="Wu L."/>
            <person name="Ma J."/>
        </authorList>
    </citation>
    <scope>NUCLEOTIDE SEQUENCE [LARGE SCALE GENOMIC DNA]</scope>
    <source>
        <strain evidence="3">CCUG 63563</strain>
    </source>
</reference>
<accession>A0ABW3GZU0</accession>
<dbReference type="SUPFAM" id="SSF54593">
    <property type="entry name" value="Glyoxalase/Bleomycin resistance protein/Dihydroxybiphenyl dioxygenase"/>
    <property type="match status" value="1"/>
</dbReference>